<keyword evidence="2" id="KW-1003">Cell membrane</keyword>
<keyword evidence="1" id="KW-0813">Transport</keyword>
<dbReference type="PROSITE" id="PS50893">
    <property type="entry name" value="ABC_TRANSPORTER_2"/>
    <property type="match status" value="1"/>
</dbReference>
<dbReference type="Pfam" id="PF00005">
    <property type="entry name" value="ABC_tran"/>
    <property type="match status" value="1"/>
</dbReference>
<dbReference type="SUPFAM" id="SSF52540">
    <property type="entry name" value="P-loop containing nucleoside triphosphate hydrolases"/>
    <property type="match status" value="1"/>
</dbReference>
<dbReference type="InterPro" id="IPR003593">
    <property type="entry name" value="AAA+_ATPase"/>
</dbReference>
<feature type="domain" description="ABC transporter" evidence="5">
    <location>
        <begin position="3"/>
        <end position="232"/>
    </location>
</feature>
<dbReference type="InterPro" id="IPR003439">
    <property type="entry name" value="ABC_transporter-like_ATP-bd"/>
</dbReference>
<comment type="caution">
    <text evidence="6">The sequence shown here is derived from an EMBL/GenBank/DDBJ whole genome shotgun (WGS) entry which is preliminary data.</text>
</comment>
<dbReference type="InterPro" id="IPR050093">
    <property type="entry name" value="ABC_SmlMolc_Importer"/>
</dbReference>
<dbReference type="PROSITE" id="PS00211">
    <property type="entry name" value="ABC_TRANSPORTER_1"/>
    <property type="match status" value="1"/>
</dbReference>
<sequence length="232" mass="25684">MSLSVEIECRVGGDEGFLLRPRWRTDARRVALFGPSGSGKSLTMQAIAGLLRPDRGRIEVAGRVLFDAGAGVDVPPRARRLAYLFQDYALFPHLTVRQNIGFGLRRGWLNLHGRRDLPEPAQRWVRAFGLTTLLDRYPAELSGGQRQRVALARALSTDPGLLLLDEPLSALDTGLRVRMREELAQLQRDIDIPTVLITHDQADVQALADEVFHIAHGEIQGSAEQVERVVGA</sequence>
<accession>A0ABV8RUE7</accession>
<protein>
    <submittedName>
        <fullName evidence="6">ABC transporter ATP-binding protein</fullName>
    </submittedName>
</protein>
<keyword evidence="3" id="KW-0547">Nucleotide-binding</keyword>
<name>A0ABV8RUE7_9BURK</name>
<dbReference type="InterPro" id="IPR017871">
    <property type="entry name" value="ABC_transporter-like_CS"/>
</dbReference>
<dbReference type="EMBL" id="JBHSDY010000002">
    <property type="protein sequence ID" value="MFC4297033.1"/>
    <property type="molecule type" value="Genomic_DNA"/>
</dbReference>
<evidence type="ECO:0000256" key="3">
    <source>
        <dbReference type="ARBA" id="ARBA00022741"/>
    </source>
</evidence>
<evidence type="ECO:0000313" key="7">
    <source>
        <dbReference type="Proteomes" id="UP001595756"/>
    </source>
</evidence>
<gene>
    <name evidence="6" type="ORF">ACFO0J_03130</name>
</gene>
<dbReference type="InterPro" id="IPR027417">
    <property type="entry name" value="P-loop_NTPase"/>
</dbReference>
<keyword evidence="7" id="KW-1185">Reference proteome</keyword>
<organism evidence="6 7">
    <name type="scientific">Castellaniella hirudinis</name>
    <dbReference type="NCBI Taxonomy" id="1144617"/>
    <lineage>
        <taxon>Bacteria</taxon>
        <taxon>Pseudomonadati</taxon>
        <taxon>Pseudomonadota</taxon>
        <taxon>Betaproteobacteria</taxon>
        <taxon>Burkholderiales</taxon>
        <taxon>Alcaligenaceae</taxon>
        <taxon>Castellaniella</taxon>
    </lineage>
</organism>
<dbReference type="GO" id="GO:0005524">
    <property type="term" value="F:ATP binding"/>
    <property type="evidence" value="ECO:0007669"/>
    <property type="project" value="UniProtKB-KW"/>
</dbReference>
<evidence type="ECO:0000256" key="4">
    <source>
        <dbReference type="ARBA" id="ARBA00022840"/>
    </source>
</evidence>
<dbReference type="RefSeq" id="WP_376811598.1">
    <property type="nucleotide sequence ID" value="NZ_JBHSDY010000002.1"/>
</dbReference>
<evidence type="ECO:0000256" key="2">
    <source>
        <dbReference type="ARBA" id="ARBA00022475"/>
    </source>
</evidence>
<dbReference type="Gene3D" id="3.40.50.300">
    <property type="entry name" value="P-loop containing nucleotide triphosphate hydrolases"/>
    <property type="match status" value="1"/>
</dbReference>
<proteinExistence type="predicted"/>
<reference evidence="7" key="1">
    <citation type="journal article" date="2019" name="Int. J. Syst. Evol. Microbiol.">
        <title>The Global Catalogue of Microorganisms (GCM) 10K type strain sequencing project: providing services to taxonomists for standard genome sequencing and annotation.</title>
        <authorList>
            <consortium name="The Broad Institute Genomics Platform"/>
            <consortium name="The Broad Institute Genome Sequencing Center for Infectious Disease"/>
            <person name="Wu L."/>
            <person name="Ma J."/>
        </authorList>
    </citation>
    <scope>NUCLEOTIDE SEQUENCE [LARGE SCALE GENOMIC DNA]</scope>
    <source>
        <strain evidence="7">CGMCC 1.19029</strain>
    </source>
</reference>
<keyword evidence="2" id="KW-0472">Membrane</keyword>
<keyword evidence="4 6" id="KW-0067">ATP-binding</keyword>
<evidence type="ECO:0000256" key="1">
    <source>
        <dbReference type="ARBA" id="ARBA00022448"/>
    </source>
</evidence>
<evidence type="ECO:0000259" key="5">
    <source>
        <dbReference type="PROSITE" id="PS50893"/>
    </source>
</evidence>
<dbReference type="PANTHER" id="PTHR42781:SF4">
    <property type="entry name" value="SPERMIDINE_PUTRESCINE IMPORT ATP-BINDING PROTEIN POTA"/>
    <property type="match status" value="1"/>
</dbReference>
<evidence type="ECO:0000313" key="6">
    <source>
        <dbReference type="EMBL" id="MFC4297033.1"/>
    </source>
</evidence>
<dbReference type="Proteomes" id="UP001595756">
    <property type="component" value="Unassembled WGS sequence"/>
</dbReference>
<dbReference type="PANTHER" id="PTHR42781">
    <property type="entry name" value="SPERMIDINE/PUTRESCINE IMPORT ATP-BINDING PROTEIN POTA"/>
    <property type="match status" value="1"/>
</dbReference>
<dbReference type="SMART" id="SM00382">
    <property type="entry name" value="AAA"/>
    <property type="match status" value="1"/>
</dbReference>